<dbReference type="PROSITE" id="PS00893">
    <property type="entry name" value="NUDIX_BOX"/>
    <property type="match status" value="1"/>
</dbReference>
<keyword evidence="7" id="KW-1185">Reference proteome</keyword>
<organism evidence="6 7">
    <name type="scientific">Erwinia aeris</name>
    <dbReference type="NCBI Taxonomy" id="3239803"/>
    <lineage>
        <taxon>Bacteria</taxon>
        <taxon>Pseudomonadati</taxon>
        <taxon>Pseudomonadota</taxon>
        <taxon>Gammaproteobacteria</taxon>
        <taxon>Enterobacterales</taxon>
        <taxon>Erwiniaceae</taxon>
        <taxon>Erwinia</taxon>
    </lineage>
</organism>
<dbReference type="PRINTS" id="PR00502">
    <property type="entry name" value="NUDIXFAMILY"/>
</dbReference>
<gene>
    <name evidence="6" type="ORF">AB6T85_02275</name>
</gene>
<keyword evidence="2 4" id="KW-0378">Hydrolase</keyword>
<dbReference type="InterPro" id="IPR000086">
    <property type="entry name" value="NUDIX_hydrolase_dom"/>
</dbReference>
<dbReference type="Proteomes" id="UP001565243">
    <property type="component" value="Unassembled WGS sequence"/>
</dbReference>
<reference evidence="6 7" key="1">
    <citation type="submission" date="2024-07" db="EMBL/GenBank/DDBJ databases">
        <authorList>
            <person name="Hebao G."/>
        </authorList>
    </citation>
    <scope>NUCLEOTIDE SEQUENCE [LARGE SCALE GENOMIC DNA]</scope>
    <source>
        <strain evidence="6 7">ACCC 02193</strain>
    </source>
</reference>
<feature type="domain" description="Nudix hydrolase" evidence="5">
    <location>
        <begin position="1"/>
        <end position="146"/>
    </location>
</feature>
<evidence type="ECO:0000313" key="7">
    <source>
        <dbReference type="Proteomes" id="UP001565243"/>
    </source>
</evidence>
<accession>A0ABV4E309</accession>
<dbReference type="CDD" id="cd04685">
    <property type="entry name" value="NUDIX_Hydrolase"/>
    <property type="match status" value="1"/>
</dbReference>
<sequence>MRVRPAARLLILDEGQRILLFRYRHTTDALVGKTYWATPGGGVEQGESFAQAAIRELREETGIVCADMGSSIAQQSFVMTLPDGEKVRALEKFYVVWVQSHAISTHGWSRNEKRVISDHSWWHMAELQITAEIIYPQGLATILASLSA</sequence>
<dbReference type="PANTHER" id="PTHR43046:SF12">
    <property type="entry name" value="GDP-MANNOSE MANNOSYL HYDROLASE"/>
    <property type="match status" value="1"/>
</dbReference>
<keyword evidence="3" id="KW-0460">Magnesium</keyword>
<protein>
    <submittedName>
        <fullName evidence="6">NUDIX hydrolase</fullName>
    </submittedName>
</protein>
<dbReference type="InterPro" id="IPR020476">
    <property type="entry name" value="Nudix_hydrolase"/>
</dbReference>
<name>A0ABV4E309_9GAMM</name>
<evidence type="ECO:0000259" key="5">
    <source>
        <dbReference type="PROSITE" id="PS51462"/>
    </source>
</evidence>
<dbReference type="Pfam" id="PF00293">
    <property type="entry name" value="NUDIX"/>
    <property type="match status" value="1"/>
</dbReference>
<proteinExistence type="inferred from homology"/>
<dbReference type="RefSeq" id="WP_369894700.1">
    <property type="nucleotide sequence ID" value="NZ_JBGFFX010000001.1"/>
</dbReference>
<dbReference type="InterPro" id="IPR020084">
    <property type="entry name" value="NUDIX_hydrolase_CS"/>
</dbReference>
<dbReference type="EMBL" id="JBGFFX010000001">
    <property type="protein sequence ID" value="MEY8769269.1"/>
    <property type="molecule type" value="Genomic_DNA"/>
</dbReference>
<comment type="caution">
    <text evidence="6">The sequence shown here is derived from an EMBL/GenBank/DDBJ whole genome shotgun (WGS) entry which is preliminary data.</text>
</comment>
<dbReference type="InterPro" id="IPR015797">
    <property type="entry name" value="NUDIX_hydrolase-like_dom_sf"/>
</dbReference>
<dbReference type="SUPFAM" id="SSF55811">
    <property type="entry name" value="Nudix"/>
    <property type="match status" value="1"/>
</dbReference>
<evidence type="ECO:0000256" key="3">
    <source>
        <dbReference type="ARBA" id="ARBA00022842"/>
    </source>
</evidence>
<comment type="similarity">
    <text evidence="4">Belongs to the Nudix hydrolase family.</text>
</comment>
<evidence type="ECO:0000256" key="2">
    <source>
        <dbReference type="ARBA" id="ARBA00022801"/>
    </source>
</evidence>
<evidence type="ECO:0000256" key="1">
    <source>
        <dbReference type="ARBA" id="ARBA00001946"/>
    </source>
</evidence>
<dbReference type="PROSITE" id="PS51462">
    <property type="entry name" value="NUDIX"/>
    <property type="match status" value="1"/>
</dbReference>
<dbReference type="PANTHER" id="PTHR43046">
    <property type="entry name" value="GDP-MANNOSE MANNOSYL HYDROLASE"/>
    <property type="match status" value="1"/>
</dbReference>
<comment type="cofactor">
    <cofactor evidence="1">
        <name>Mg(2+)</name>
        <dbReference type="ChEBI" id="CHEBI:18420"/>
    </cofactor>
</comment>
<dbReference type="GO" id="GO:0016787">
    <property type="term" value="F:hydrolase activity"/>
    <property type="evidence" value="ECO:0007669"/>
    <property type="project" value="UniProtKB-KW"/>
</dbReference>
<dbReference type="Gene3D" id="3.90.79.10">
    <property type="entry name" value="Nucleoside Triphosphate Pyrophosphohydrolase"/>
    <property type="match status" value="1"/>
</dbReference>
<evidence type="ECO:0000313" key="6">
    <source>
        <dbReference type="EMBL" id="MEY8769269.1"/>
    </source>
</evidence>
<evidence type="ECO:0000256" key="4">
    <source>
        <dbReference type="RuleBase" id="RU003476"/>
    </source>
</evidence>